<proteinExistence type="inferred from homology"/>
<evidence type="ECO:0000256" key="1">
    <source>
        <dbReference type="ARBA" id="ARBA00004173"/>
    </source>
</evidence>
<accession>A0AAV5QLS5</accession>
<dbReference type="InterPro" id="IPR036249">
    <property type="entry name" value="Thioredoxin-like_sf"/>
</dbReference>
<evidence type="ECO:0000256" key="5">
    <source>
        <dbReference type="ARBA" id="ARBA00023274"/>
    </source>
</evidence>
<name>A0AAV5QLS5_9ASCO</name>
<reference evidence="8 9" key="1">
    <citation type="journal article" date="2023" name="Elife">
        <title>Identification of key yeast species and microbe-microbe interactions impacting larval growth of Drosophila in the wild.</title>
        <authorList>
            <person name="Mure A."/>
            <person name="Sugiura Y."/>
            <person name="Maeda R."/>
            <person name="Honda K."/>
            <person name="Sakurai N."/>
            <person name="Takahashi Y."/>
            <person name="Watada M."/>
            <person name="Katoh T."/>
            <person name="Gotoh A."/>
            <person name="Gotoh Y."/>
            <person name="Taniguchi I."/>
            <person name="Nakamura K."/>
            <person name="Hayashi T."/>
            <person name="Katayama T."/>
            <person name="Uemura T."/>
            <person name="Hattori Y."/>
        </authorList>
    </citation>
    <scope>NUCLEOTIDE SEQUENCE [LARGE SCALE GENOMIC DNA]</scope>
    <source>
        <strain evidence="8 9">SC-9</strain>
    </source>
</reference>
<dbReference type="GO" id="GO:0005762">
    <property type="term" value="C:mitochondrial large ribosomal subunit"/>
    <property type="evidence" value="ECO:0007669"/>
    <property type="project" value="TreeGrafter"/>
</dbReference>
<feature type="domain" description="Ribosomal protein/NADH dehydrogenase" evidence="7">
    <location>
        <begin position="32"/>
        <end position="106"/>
    </location>
</feature>
<dbReference type="SUPFAM" id="SSF52833">
    <property type="entry name" value="Thioredoxin-like"/>
    <property type="match status" value="1"/>
</dbReference>
<dbReference type="RefSeq" id="XP_064852586.1">
    <property type="nucleotide sequence ID" value="XM_064996514.1"/>
</dbReference>
<keyword evidence="5" id="KW-0687">Ribonucleoprotein</keyword>
<dbReference type="Gene3D" id="3.40.30.10">
    <property type="entry name" value="Glutaredoxin"/>
    <property type="match status" value="1"/>
</dbReference>
<comment type="similarity">
    <text evidence="2">Belongs to the mitochondrion-specific ribosomal protein mL43 family.</text>
</comment>
<evidence type="ECO:0000256" key="4">
    <source>
        <dbReference type="ARBA" id="ARBA00023128"/>
    </source>
</evidence>
<evidence type="ECO:0000256" key="2">
    <source>
        <dbReference type="ARBA" id="ARBA00006073"/>
    </source>
</evidence>
<keyword evidence="4" id="KW-0496">Mitochondrion</keyword>
<dbReference type="PANTHER" id="PTHR21396:SF2">
    <property type="entry name" value="LARGE RIBOSOMAL SUBUNIT PROTEIN ML43"/>
    <property type="match status" value="1"/>
</dbReference>
<organism evidence="8 9">
    <name type="scientific">Saccharomycopsis crataegensis</name>
    <dbReference type="NCBI Taxonomy" id="43959"/>
    <lineage>
        <taxon>Eukaryota</taxon>
        <taxon>Fungi</taxon>
        <taxon>Dikarya</taxon>
        <taxon>Ascomycota</taxon>
        <taxon>Saccharomycotina</taxon>
        <taxon>Saccharomycetes</taxon>
        <taxon>Saccharomycopsidaceae</taxon>
        <taxon>Saccharomycopsis</taxon>
    </lineage>
</organism>
<dbReference type="SMART" id="SM00916">
    <property type="entry name" value="L51_S25_CI-B8"/>
    <property type="match status" value="1"/>
</dbReference>
<evidence type="ECO:0000313" key="8">
    <source>
        <dbReference type="EMBL" id="GMM35586.1"/>
    </source>
</evidence>
<dbReference type="InterPro" id="IPR007741">
    <property type="entry name" value="Ribosomal_mL43/mS25/NADH_DH"/>
</dbReference>
<comment type="subcellular location">
    <subcellularLocation>
        <location evidence="1">Mitochondrion</location>
    </subcellularLocation>
</comment>
<dbReference type="GeneID" id="90073565"/>
<evidence type="ECO:0000256" key="3">
    <source>
        <dbReference type="ARBA" id="ARBA00022980"/>
    </source>
</evidence>
<dbReference type="PANTHER" id="PTHR21396">
    <property type="entry name" value="39S RIBOSOMAL PROTEIN L43"/>
    <property type="match status" value="1"/>
</dbReference>
<evidence type="ECO:0000259" key="7">
    <source>
        <dbReference type="SMART" id="SM00916"/>
    </source>
</evidence>
<sequence length="141" mass="15861">MPVKALKATTVAINGVKSFILPCQKIKIDYCNWGGSSLGIKQYIQSKKFQKFAQDNQNIQINLHHRPGHHPVITGYYANGRTKPICVKNLDLETIDKKMDIVRSSSGEILGKYKHAVQSVNESARGIWSPLHVDPSQRHKI</sequence>
<keyword evidence="3 8" id="KW-0689">Ribosomal protein</keyword>
<evidence type="ECO:0000256" key="6">
    <source>
        <dbReference type="ARBA" id="ARBA00035188"/>
    </source>
</evidence>
<dbReference type="InterPro" id="IPR039927">
    <property type="entry name" value="Ribosomal_mL43"/>
</dbReference>
<comment type="caution">
    <text evidence="8">The sequence shown here is derived from an EMBL/GenBank/DDBJ whole genome shotgun (WGS) entry which is preliminary data.</text>
</comment>
<dbReference type="GO" id="GO:0032543">
    <property type="term" value="P:mitochondrial translation"/>
    <property type="evidence" value="ECO:0007669"/>
    <property type="project" value="InterPro"/>
</dbReference>
<evidence type="ECO:0000313" key="9">
    <source>
        <dbReference type="Proteomes" id="UP001360560"/>
    </source>
</evidence>
<dbReference type="Proteomes" id="UP001360560">
    <property type="component" value="Unassembled WGS sequence"/>
</dbReference>
<gene>
    <name evidence="8" type="ORF">DASC09_029110</name>
</gene>
<dbReference type="AlphaFoldDB" id="A0AAV5QLS5"/>
<protein>
    <recommendedName>
        <fullName evidence="6">Large ribosomal subunit protein mL43</fullName>
    </recommendedName>
</protein>
<dbReference type="EMBL" id="BTFZ01000010">
    <property type="protein sequence ID" value="GMM35586.1"/>
    <property type="molecule type" value="Genomic_DNA"/>
</dbReference>
<dbReference type="GO" id="GO:0003735">
    <property type="term" value="F:structural constituent of ribosome"/>
    <property type="evidence" value="ECO:0007669"/>
    <property type="project" value="InterPro"/>
</dbReference>
<keyword evidence="9" id="KW-1185">Reference proteome</keyword>
<dbReference type="Pfam" id="PF05047">
    <property type="entry name" value="L51_S25_CI-B8"/>
    <property type="match status" value="1"/>
</dbReference>